<gene>
    <name evidence="1" type="ORF">HMPREF9141_1984</name>
</gene>
<evidence type="ECO:0000313" key="1">
    <source>
        <dbReference type="EMBL" id="EGC19444.1"/>
    </source>
</evidence>
<reference evidence="1 2" key="1">
    <citation type="submission" date="2011-01" db="EMBL/GenBank/DDBJ databases">
        <authorList>
            <person name="Muzny D."/>
            <person name="Qin X."/>
            <person name="Deng J."/>
            <person name="Jiang H."/>
            <person name="Liu Y."/>
            <person name="Qu J."/>
            <person name="Song X.-Z."/>
            <person name="Zhang L."/>
            <person name="Thornton R."/>
            <person name="Coyle M."/>
            <person name="Francisco L."/>
            <person name="Jackson L."/>
            <person name="Javaid M."/>
            <person name="Korchina V."/>
            <person name="Kovar C."/>
            <person name="Mata R."/>
            <person name="Mathew T."/>
            <person name="Ngo R."/>
            <person name="Nguyen L."/>
            <person name="Nguyen N."/>
            <person name="Okwuonu G."/>
            <person name="Ongeri F."/>
            <person name="Pham C."/>
            <person name="Simmons D."/>
            <person name="Wilczek-Boney K."/>
            <person name="Hale W."/>
            <person name="Jakkamsetti A."/>
            <person name="Pham P."/>
            <person name="Ruth R."/>
            <person name="San Lucas F."/>
            <person name="Warren J."/>
            <person name="Zhang J."/>
            <person name="Zhao Z."/>
            <person name="Zhou C."/>
            <person name="Zhu D."/>
            <person name="Lee S."/>
            <person name="Bess C."/>
            <person name="Blankenburg K."/>
            <person name="Forbes L."/>
            <person name="Fu Q."/>
            <person name="Gubbala S."/>
            <person name="Hirani K."/>
            <person name="Jayaseelan J.C."/>
            <person name="Lara F."/>
            <person name="Munidasa M."/>
            <person name="Palculict T."/>
            <person name="Patil S."/>
            <person name="Pu L.-L."/>
            <person name="Saada N."/>
            <person name="Tang L."/>
            <person name="Weissenberger G."/>
            <person name="Zhu Y."/>
            <person name="Hemphill L."/>
            <person name="Shang Y."/>
            <person name="Youmans B."/>
            <person name="Ayvaz T."/>
            <person name="Ross M."/>
            <person name="Santibanez J."/>
            <person name="Aqrawi P."/>
            <person name="Gross S."/>
            <person name="Joshi V."/>
            <person name="Fowler G."/>
            <person name="Nazareth L."/>
            <person name="Reid J."/>
            <person name="Worley K."/>
            <person name="Petrosino J."/>
            <person name="Highlander S."/>
            <person name="Gibbs R."/>
        </authorList>
    </citation>
    <scope>NUCLEOTIDE SEQUENCE [LARGE SCALE GENOMIC DNA]</scope>
    <source>
        <strain evidence="1 2">DSM 16608</strain>
    </source>
</reference>
<protein>
    <submittedName>
        <fullName evidence="1">Uncharacterized protein</fullName>
    </submittedName>
</protein>
<dbReference type="HOGENOM" id="CLU_2808851_0_0_10"/>
<evidence type="ECO:0000313" key="2">
    <source>
        <dbReference type="Proteomes" id="UP000005697"/>
    </source>
</evidence>
<dbReference type="AlphaFoldDB" id="F0F8R7"/>
<sequence>MPKMSPTTPEEMLRKEREMMQELLLSMPEQMIDGVTKRLYEPQTKESKAMKVRLSSTDILEIGHLST</sequence>
<comment type="caution">
    <text evidence="1">The sequence shown here is derived from an EMBL/GenBank/DDBJ whole genome shotgun (WGS) entry which is preliminary data.</text>
</comment>
<proteinExistence type="predicted"/>
<dbReference type="EMBL" id="AEWX01000027">
    <property type="protein sequence ID" value="EGC19444.1"/>
    <property type="molecule type" value="Genomic_DNA"/>
</dbReference>
<organism evidence="1 2">
    <name type="scientific">Prevotella multiformis DSM 16608</name>
    <dbReference type="NCBI Taxonomy" id="888743"/>
    <lineage>
        <taxon>Bacteria</taxon>
        <taxon>Pseudomonadati</taxon>
        <taxon>Bacteroidota</taxon>
        <taxon>Bacteroidia</taxon>
        <taxon>Bacteroidales</taxon>
        <taxon>Prevotellaceae</taxon>
        <taxon>Prevotella</taxon>
    </lineage>
</organism>
<name>F0F8R7_9BACT</name>
<keyword evidence="2" id="KW-1185">Reference proteome</keyword>
<dbReference type="Proteomes" id="UP000005697">
    <property type="component" value="Unassembled WGS sequence"/>
</dbReference>
<accession>F0F8R7</accession>